<dbReference type="InterPro" id="IPR032710">
    <property type="entry name" value="NTF2-like_dom_sf"/>
</dbReference>
<evidence type="ECO:0000313" key="3">
    <source>
        <dbReference type="WBParaSite" id="ACRNAN_Path_1058.g4052.t1"/>
    </source>
</evidence>
<dbReference type="WBParaSite" id="ACRNAN_Path_1058.g4052.t1">
    <property type="protein sequence ID" value="ACRNAN_Path_1058.g4052.t1"/>
    <property type="gene ID" value="ACRNAN_Path_1058.g4052"/>
</dbReference>
<dbReference type="Proteomes" id="UP000887540">
    <property type="component" value="Unplaced"/>
</dbReference>
<accession>A0A914BV33</accession>
<organism evidence="2 3">
    <name type="scientific">Acrobeloides nanus</name>
    <dbReference type="NCBI Taxonomy" id="290746"/>
    <lineage>
        <taxon>Eukaryota</taxon>
        <taxon>Metazoa</taxon>
        <taxon>Ecdysozoa</taxon>
        <taxon>Nematoda</taxon>
        <taxon>Chromadorea</taxon>
        <taxon>Rhabditida</taxon>
        <taxon>Tylenchina</taxon>
        <taxon>Cephalobomorpha</taxon>
        <taxon>Cephaloboidea</taxon>
        <taxon>Cephalobidae</taxon>
        <taxon>Acrobeloides</taxon>
    </lineage>
</organism>
<dbReference type="AlphaFoldDB" id="A0A914BV33"/>
<dbReference type="PANTHER" id="PTHR31664:SF4">
    <property type="entry name" value="DUF4440 DOMAIN-CONTAINING PROTEIN"/>
    <property type="match status" value="1"/>
</dbReference>
<reference evidence="3" key="1">
    <citation type="submission" date="2022-11" db="UniProtKB">
        <authorList>
            <consortium name="WormBaseParasite"/>
        </authorList>
    </citation>
    <scope>IDENTIFICATION</scope>
</reference>
<keyword evidence="2" id="KW-1185">Reference proteome</keyword>
<evidence type="ECO:0000313" key="2">
    <source>
        <dbReference type="Proteomes" id="UP000887540"/>
    </source>
</evidence>
<sequence>MPTQEEVNRILQKIQSGYEEAFATGDPVKVATFYDTHGVVINSTEDKAWHGRAEITKFYADFMKEESNLKMIGDENFEANNGNYLIQRGHYESDTPKGHIRAPYEQIFKRQNDGSYLIIRDQY</sequence>
<feature type="domain" description="DUF4440" evidence="1">
    <location>
        <begin position="12"/>
        <end position="114"/>
    </location>
</feature>
<evidence type="ECO:0000259" key="1">
    <source>
        <dbReference type="Pfam" id="PF14534"/>
    </source>
</evidence>
<dbReference type="Gene3D" id="3.10.450.50">
    <property type="match status" value="1"/>
</dbReference>
<name>A0A914BV33_9BILA</name>
<proteinExistence type="predicted"/>
<dbReference type="PANTHER" id="PTHR31664">
    <property type="entry name" value="PROTEIN CBG16427"/>
    <property type="match status" value="1"/>
</dbReference>
<protein>
    <submittedName>
        <fullName evidence="3">DUF4440 domain-containing protein</fullName>
    </submittedName>
</protein>
<dbReference type="InterPro" id="IPR027843">
    <property type="entry name" value="DUF4440"/>
</dbReference>
<dbReference type="SUPFAM" id="SSF54427">
    <property type="entry name" value="NTF2-like"/>
    <property type="match status" value="1"/>
</dbReference>
<dbReference type="Pfam" id="PF14534">
    <property type="entry name" value="DUF4440"/>
    <property type="match status" value="1"/>
</dbReference>